<dbReference type="InterPro" id="IPR011335">
    <property type="entry name" value="Restrct_endonuc-II-like"/>
</dbReference>
<sequence length="122" mass="14363">MPRKHNKALTPNARKLRKNMTPEERKLWFEFLRLYPVHILRQKVIGNFIVDFYCAKAKLVIELDGSQHYSDAGINDDQKRTETLHTYDLAVIRFSNKDINDNFPGVCQSIDRVIQDRTMNKV</sequence>
<name>A0ABZ3J9G8_SPOA4</name>
<dbReference type="PANTHER" id="PTHR38590:SF1">
    <property type="entry name" value="BLL0828 PROTEIN"/>
    <property type="match status" value="1"/>
</dbReference>
<organism evidence="2 3">
    <name type="scientific">Sporomusa acidovorans (strain ATCC 49682 / DSM 3132 / Mol)</name>
    <dbReference type="NCBI Taxonomy" id="1123286"/>
    <lineage>
        <taxon>Bacteria</taxon>
        <taxon>Bacillati</taxon>
        <taxon>Bacillota</taxon>
        <taxon>Negativicutes</taxon>
        <taxon>Selenomonadales</taxon>
        <taxon>Sporomusaceae</taxon>
        <taxon>Sporomusa</taxon>
    </lineage>
</organism>
<evidence type="ECO:0000313" key="3">
    <source>
        <dbReference type="Proteomes" id="UP000216052"/>
    </source>
</evidence>
<keyword evidence="3" id="KW-1185">Reference proteome</keyword>
<feature type="domain" description="DUF559" evidence="1">
    <location>
        <begin position="9"/>
        <end position="114"/>
    </location>
</feature>
<protein>
    <recommendedName>
        <fullName evidence="1">DUF559 domain-containing protein</fullName>
    </recommendedName>
</protein>
<evidence type="ECO:0000313" key="2">
    <source>
        <dbReference type="EMBL" id="XFO74930.1"/>
    </source>
</evidence>
<dbReference type="SUPFAM" id="SSF52980">
    <property type="entry name" value="Restriction endonuclease-like"/>
    <property type="match status" value="1"/>
</dbReference>
<dbReference type="PANTHER" id="PTHR38590">
    <property type="entry name" value="BLL0828 PROTEIN"/>
    <property type="match status" value="1"/>
</dbReference>
<evidence type="ECO:0000259" key="1">
    <source>
        <dbReference type="Pfam" id="PF04480"/>
    </source>
</evidence>
<dbReference type="InterPro" id="IPR047216">
    <property type="entry name" value="Endonuclease_DUF559_bact"/>
</dbReference>
<gene>
    <name evidence="2" type="ORF">SPACI_050410</name>
</gene>
<dbReference type="Pfam" id="PF04480">
    <property type="entry name" value="DUF559"/>
    <property type="match status" value="1"/>
</dbReference>
<dbReference type="Gene3D" id="3.40.960.10">
    <property type="entry name" value="VSR Endonuclease"/>
    <property type="match status" value="1"/>
</dbReference>
<proteinExistence type="predicted"/>
<dbReference type="CDD" id="cd01038">
    <property type="entry name" value="Endonuclease_DUF559"/>
    <property type="match status" value="1"/>
</dbReference>
<accession>A0ABZ3J9G8</accession>
<dbReference type="RefSeq" id="WP_093797455.1">
    <property type="nucleotide sequence ID" value="NZ_CP155571.1"/>
</dbReference>
<dbReference type="Proteomes" id="UP000216052">
    <property type="component" value="Chromosome"/>
</dbReference>
<dbReference type="InterPro" id="IPR007569">
    <property type="entry name" value="DUF559"/>
</dbReference>
<reference evidence="2" key="1">
    <citation type="submission" date="2024-05" db="EMBL/GenBank/DDBJ databases">
        <title>Isolation and characterization of Sporomusa carbonis sp. nov., a carboxydotrophic hydrogenogen in the genus of Sporomusa isolated from a charcoal burning pile.</title>
        <authorList>
            <person name="Boeer T."/>
            <person name="Rosenbaum F."/>
            <person name="Eysell L."/>
            <person name="Mueller V."/>
            <person name="Daniel R."/>
            <person name="Poehlein A."/>
        </authorList>
    </citation>
    <scope>NUCLEOTIDE SEQUENCE [LARGE SCALE GENOMIC DNA]</scope>
    <source>
        <strain evidence="2">DSM 3132</strain>
    </source>
</reference>
<dbReference type="EMBL" id="CP155571">
    <property type="protein sequence ID" value="XFO74930.1"/>
    <property type="molecule type" value="Genomic_DNA"/>
</dbReference>